<feature type="transmembrane region" description="Helical" evidence="7">
    <location>
        <begin position="205"/>
        <end position="228"/>
    </location>
</feature>
<dbReference type="PROSITE" id="PS50928">
    <property type="entry name" value="ABC_TM1"/>
    <property type="match status" value="1"/>
</dbReference>
<reference evidence="9 10" key="1">
    <citation type="submission" date="2018-11" db="EMBL/GenBank/DDBJ databases">
        <title>Trebonia kvetii gen.nov., sp.nov., a novel acidophilic actinobacterium, and proposal of the new actinobacterial family Treboniaceae fam. nov.</title>
        <authorList>
            <person name="Rapoport D."/>
            <person name="Sagova-Mareckova M."/>
            <person name="Sedlacek I."/>
            <person name="Provaznik J."/>
            <person name="Kralova S."/>
            <person name="Pavlinic D."/>
            <person name="Benes V."/>
            <person name="Kopecky J."/>
        </authorList>
    </citation>
    <scope>NUCLEOTIDE SEQUENCE [LARGE SCALE GENOMIC DNA]</scope>
    <source>
        <strain evidence="9 10">15Tr583</strain>
    </source>
</reference>
<dbReference type="Gene3D" id="1.10.3720.10">
    <property type="entry name" value="MetI-like"/>
    <property type="match status" value="1"/>
</dbReference>
<evidence type="ECO:0000256" key="3">
    <source>
        <dbReference type="ARBA" id="ARBA00022475"/>
    </source>
</evidence>
<protein>
    <submittedName>
        <fullName evidence="9">Carbohydrate ABC transporter permease</fullName>
    </submittedName>
</protein>
<dbReference type="Proteomes" id="UP000460272">
    <property type="component" value="Unassembled WGS sequence"/>
</dbReference>
<dbReference type="AlphaFoldDB" id="A0A6P2BUZ8"/>
<feature type="transmembrane region" description="Helical" evidence="7">
    <location>
        <begin position="161"/>
        <end position="184"/>
    </location>
</feature>
<name>A0A6P2BUZ8_9ACTN</name>
<dbReference type="PANTHER" id="PTHR43744">
    <property type="entry name" value="ABC TRANSPORTER PERMEASE PROTEIN MG189-RELATED-RELATED"/>
    <property type="match status" value="1"/>
</dbReference>
<feature type="domain" description="ABC transmembrane type-1" evidence="8">
    <location>
        <begin position="93"/>
        <end position="285"/>
    </location>
</feature>
<dbReference type="OrthoDB" id="61122at2"/>
<sequence length="300" mass="32926">MATAIADRTGNTVRNTAAQKSGRGLRRMVRRLPARLLTLVLLVVVIYPLVWLFLGSVKSQYDYLNRPTFSLPSHWMWGNYKAAWVTGELGIYIRNSVTAVLPALALVILLGGAAGFALQLMRWRLSRPTMLLFLAGIMVPSQMILLPLFTIYYQVGLTGSLWPLIITYTATGLPLTVFMMATYFRAVPHEVIEAAAIDGAGIVRIFFTVAFPIVRNAVLTVALVQFFFMWNDLLVALTFTNSNNLRTVQVGLLNFTGEFGSIQYGPLFAAICITVGGTLALFLALNQRVMKGLTGGAVKG</sequence>
<evidence type="ECO:0000256" key="7">
    <source>
        <dbReference type="RuleBase" id="RU363032"/>
    </source>
</evidence>
<keyword evidence="5 7" id="KW-1133">Transmembrane helix</keyword>
<keyword evidence="2 7" id="KW-0813">Transport</keyword>
<gene>
    <name evidence="9" type="ORF">EAS64_26355</name>
</gene>
<keyword evidence="3" id="KW-1003">Cell membrane</keyword>
<dbReference type="PANTHER" id="PTHR43744:SF12">
    <property type="entry name" value="ABC TRANSPORTER PERMEASE PROTEIN MG189-RELATED"/>
    <property type="match status" value="1"/>
</dbReference>
<accession>A0A6P2BUZ8</accession>
<dbReference type="EMBL" id="RPFW01000005">
    <property type="protein sequence ID" value="TVZ02728.1"/>
    <property type="molecule type" value="Genomic_DNA"/>
</dbReference>
<evidence type="ECO:0000313" key="10">
    <source>
        <dbReference type="Proteomes" id="UP000460272"/>
    </source>
</evidence>
<feature type="transmembrane region" description="Helical" evidence="7">
    <location>
        <begin position="130"/>
        <end position="155"/>
    </location>
</feature>
<comment type="caution">
    <text evidence="9">The sequence shown here is derived from an EMBL/GenBank/DDBJ whole genome shotgun (WGS) entry which is preliminary data.</text>
</comment>
<comment type="similarity">
    <text evidence="7">Belongs to the binding-protein-dependent transport system permease family.</text>
</comment>
<feature type="transmembrane region" description="Helical" evidence="7">
    <location>
        <begin position="36"/>
        <end position="54"/>
    </location>
</feature>
<keyword evidence="4 7" id="KW-0812">Transmembrane</keyword>
<comment type="subcellular location">
    <subcellularLocation>
        <location evidence="1 7">Cell membrane</location>
        <topology evidence="1 7">Multi-pass membrane protein</topology>
    </subcellularLocation>
</comment>
<dbReference type="InterPro" id="IPR000515">
    <property type="entry name" value="MetI-like"/>
</dbReference>
<evidence type="ECO:0000256" key="6">
    <source>
        <dbReference type="ARBA" id="ARBA00023136"/>
    </source>
</evidence>
<dbReference type="CDD" id="cd06261">
    <property type="entry name" value="TM_PBP2"/>
    <property type="match status" value="1"/>
</dbReference>
<dbReference type="GO" id="GO:0055085">
    <property type="term" value="P:transmembrane transport"/>
    <property type="evidence" value="ECO:0007669"/>
    <property type="project" value="InterPro"/>
</dbReference>
<feature type="transmembrane region" description="Helical" evidence="7">
    <location>
        <begin position="99"/>
        <end position="118"/>
    </location>
</feature>
<proteinExistence type="inferred from homology"/>
<evidence type="ECO:0000259" key="8">
    <source>
        <dbReference type="PROSITE" id="PS50928"/>
    </source>
</evidence>
<dbReference type="InterPro" id="IPR035906">
    <property type="entry name" value="MetI-like_sf"/>
</dbReference>
<dbReference type="RefSeq" id="WP_145858016.1">
    <property type="nucleotide sequence ID" value="NZ_RPFW01000005.1"/>
</dbReference>
<evidence type="ECO:0000256" key="1">
    <source>
        <dbReference type="ARBA" id="ARBA00004651"/>
    </source>
</evidence>
<evidence type="ECO:0000256" key="5">
    <source>
        <dbReference type="ARBA" id="ARBA00022989"/>
    </source>
</evidence>
<keyword evidence="6 7" id="KW-0472">Membrane</keyword>
<evidence type="ECO:0000256" key="4">
    <source>
        <dbReference type="ARBA" id="ARBA00022692"/>
    </source>
</evidence>
<organism evidence="9 10">
    <name type="scientific">Trebonia kvetii</name>
    <dbReference type="NCBI Taxonomy" id="2480626"/>
    <lineage>
        <taxon>Bacteria</taxon>
        <taxon>Bacillati</taxon>
        <taxon>Actinomycetota</taxon>
        <taxon>Actinomycetes</taxon>
        <taxon>Streptosporangiales</taxon>
        <taxon>Treboniaceae</taxon>
        <taxon>Trebonia</taxon>
    </lineage>
</organism>
<evidence type="ECO:0000313" key="9">
    <source>
        <dbReference type="EMBL" id="TVZ02728.1"/>
    </source>
</evidence>
<feature type="transmembrane region" description="Helical" evidence="7">
    <location>
        <begin position="264"/>
        <end position="285"/>
    </location>
</feature>
<evidence type="ECO:0000256" key="2">
    <source>
        <dbReference type="ARBA" id="ARBA00022448"/>
    </source>
</evidence>
<dbReference type="GO" id="GO:0005886">
    <property type="term" value="C:plasma membrane"/>
    <property type="evidence" value="ECO:0007669"/>
    <property type="project" value="UniProtKB-SubCell"/>
</dbReference>
<dbReference type="Pfam" id="PF00528">
    <property type="entry name" value="BPD_transp_1"/>
    <property type="match status" value="1"/>
</dbReference>
<keyword evidence="10" id="KW-1185">Reference proteome</keyword>
<dbReference type="SUPFAM" id="SSF161098">
    <property type="entry name" value="MetI-like"/>
    <property type="match status" value="1"/>
</dbReference>